<dbReference type="GO" id="GO:0016987">
    <property type="term" value="F:sigma factor activity"/>
    <property type="evidence" value="ECO:0007669"/>
    <property type="project" value="UniProtKB-KW"/>
</dbReference>
<dbReference type="SUPFAM" id="SSF88659">
    <property type="entry name" value="Sigma3 and sigma4 domains of RNA polymerase sigma factors"/>
    <property type="match status" value="1"/>
</dbReference>
<keyword evidence="8" id="KW-1185">Reference proteome</keyword>
<evidence type="ECO:0000313" key="7">
    <source>
        <dbReference type="EMBL" id="MRX76467.1"/>
    </source>
</evidence>
<dbReference type="EMBL" id="WKKH01000013">
    <property type="protein sequence ID" value="MRX76467.1"/>
    <property type="molecule type" value="Genomic_DNA"/>
</dbReference>
<sequence length="195" mass="22897">MVRYRFKNNSIEDRIVFDQIYSQYHQVIYANIFKLIKDPTLAEDILQDVFFALWENRAKIDPEQSVSSWLFVVSYNQSISHLRKKLKQGIQYVESYDPFHAVAEEIFPDKRLIEADLNMLEEAINALPPQRQKVFKLCRFEGKSQKETAQLLGLSIESVKDYLKQSKNFIKEYILSKHSSGEMISILLMVLLINL</sequence>
<evidence type="ECO:0000256" key="2">
    <source>
        <dbReference type="ARBA" id="ARBA00023015"/>
    </source>
</evidence>
<keyword evidence="2" id="KW-0805">Transcription regulation</keyword>
<dbReference type="InterPro" id="IPR007627">
    <property type="entry name" value="RNA_pol_sigma70_r2"/>
</dbReference>
<dbReference type="InterPro" id="IPR014284">
    <property type="entry name" value="RNA_pol_sigma-70_dom"/>
</dbReference>
<comment type="similarity">
    <text evidence="1">Belongs to the sigma-70 factor family. ECF subfamily.</text>
</comment>
<proteinExistence type="inferred from homology"/>
<dbReference type="InterPro" id="IPR013249">
    <property type="entry name" value="RNA_pol_sigma70_r4_t2"/>
</dbReference>
<evidence type="ECO:0000256" key="1">
    <source>
        <dbReference type="ARBA" id="ARBA00010641"/>
    </source>
</evidence>
<evidence type="ECO:0000256" key="4">
    <source>
        <dbReference type="ARBA" id="ARBA00023163"/>
    </source>
</evidence>
<dbReference type="PANTHER" id="PTHR43133">
    <property type="entry name" value="RNA POLYMERASE ECF-TYPE SIGMA FACTO"/>
    <property type="match status" value="1"/>
</dbReference>
<dbReference type="InterPro" id="IPR036388">
    <property type="entry name" value="WH-like_DNA-bd_sf"/>
</dbReference>
<dbReference type="CDD" id="cd06171">
    <property type="entry name" value="Sigma70_r4"/>
    <property type="match status" value="1"/>
</dbReference>
<feature type="domain" description="RNA polymerase sigma-70 region 2" evidence="5">
    <location>
        <begin position="20"/>
        <end position="85"/>
    </location>
</feature>
<evidence type="ECO:0000256" key="3">
    <source>
        <dbReference type="ARBA" id="ARBA00023082"/>
    </source>
</evidence>
<dbReference type="PANTHER" id="PTHR43133:SF46">
    <property type="entry name" value="RNA POLYMERASE SIGMA-70 FACTOR ECF SUBFAMILY"/>
    <property type="match status" value="1"/>
</dbReference>
<keyword evidence="4" id="KW-0804">Transcription</keyword>
<dbReference type="OrthoDB" id="655312at2"/>
<evidence type="ECO:0000259" key="6">
    <source>
        <dbReference type="Pfam" id="PF08281"/>
    </source>
</evidence>
<feature type="domain" description="RNA polymerase sigma factor 70 region 4 type 2" evidence="6">
    <location>
        <begin position="118"/>
        <end position="167"/>
    </location>
</feature>
<accession>A0A7K0FXZ0</accession>
<dbReference type="Gene3D" id="1.10.10.10">
    <property type="entry name" value="Winged helix-like DNA-binding domain superfamily/Winged helix DNA-binding domain"/>
    <property type="match status" value="1"/>
</dbReference>
<dbReference type="RefSeq" id="WP_154280698.1">
    <property type="nucleotide sequence ID" value="NZ_JBHUJQ010000001.1"/>
</dbReference>
<reference evidence="7 8" key="1">
    <citation type="submission" date="2019-11" db="EMBL/GenBank/DDBJ databases">
        <title>Pedobacter petrophilus genome.</title>
        <authorList>
            <person name="Feldbauer M.J."/>
            <person name="Newman J.D."/>
        </authorList>
    </citation>
    <scope>NUCLEOTIDE SEQUENCE [LARGE SCALE GENOMIC DNA]</scope>
    <source>
        <strain evidence="7 8">LMG 29686</strain>
    </source>
</reference>
<dbReference type="GO" id="GO:0006352">
    <property type="term" value="P:DNA-templated transcription initiation"/>
    <property type="evidence" value="ECO:0007669"/>
    <property type="project" value="InterPro"/>
</dbReference>
<evidence type="ECO:0000313" key="8">
    <source>
        <dbReference type="Proteomes" id="UP000487757"/>
    </source>
</evidence>
<dbReference type="Pfam" id="PF08281">
    <property type="entry name" value="Sigma70_r4_2"/>
    <property type="match status" value="1"/>
</dbReference>
<dbReference type="InterPro" id="IPR013324">
    <property type="entry name" value="RNA_pol_sigma_r3/r4-like"/>
</dbReference>
<name>A0A7K0FXZ0_9SPHI</name>
<dbReference type="InterPro" id="IPR013325">
    <property type="entry name" value="RNA_pol_sigma_r2"/>
</dbReference>
<gene>
    <name evidence="7" type="ORF">GJU39_10230</name>
</gene>
<dbReference type="Gene3D" id="1.10.1740.10">
    <property type="match status" value="1"/>
</dbReference>
<dbReference type="SUPFAM" id="SSF88946">
    <property type="entry name" value="Sigma2 domain of RNA polymerase sigma factors"/>
    <property type="match status" value="1"/>
</dbReference>
<evidence type="ECO:0000259" key="5">
    <source>
        <dbReference type="Pfam" id="PF04542"/>
    </source>
</evidence>
<dbReference type="Pfam" id="PF04542">
    <property type="entry name" value="Sigma70_r2"/>
    <property type="match status" value="1"/>
</dbReference>
<dbReference type="NCBIfam" id="TIGR02937">
    <property type="entry name" value="sigma70-ECF"/>
    <property type="match status" value="1"/>
</dbReference>
<protein>
    <submittedName>
        <fullName evidence="7">Sigma-70 family RNA polymerase sigma factor</fullName>
    </submittedName>
</protein>
<keyword evidence="3" id="KW-0731">Sigma factor</keyword>
<dbReference type="GO" id="GO:0003677">
    <property type="term" value="F:DNA binding"/>
    <property type="evidence" value="ECO:0007669"/>
    <property type="project" value="InterPro"/>
</dbReference>
<dbReference type="InterPro" id="IPR039425">
    <property type="entry name" value="RNA_pol_sigma-70-like"/>
</dbReference>
<organism evidence="7 8">
    <name type="scientific">Pedobacter petrophilus</name>
    <dbReference type="NCBI Taxonomy" id="1908241"/>
    <lineage>
        <taxon>Bacteria</taxon>
        <taxon>Pseudomonadati</taxon>
        <taxon>Bacteroidota</taxon>
        <taxon>Sphingobacteriia</taxon>
        <taxon>Sphingobacteriales</taxon>
        <taxon>Sphingobacteriaceae</taxon>
        <taxon>Pedobacter</taxon>
    </lineage>
</organism>
<comment type="caution">
    <text evidence="7">The sequence shown here is derived from an EMBL/GenBank/DDBJ whole genome shotgun (WGS) entry which is preliminary data.</text>
</comment>
<dbReference type="AlphaFoldDB" id="A0A7K0FXZ0"/>
<dbReference type="Proteomes" id="UP000487757">
    <property type="component" value="Unassembled WGS sequence"/>
</dbReference>